<dbReference type="InterPro" id="IPR010131">
    <property type="entry name" value="MdtP/NodT-like"/>
</dbReference>
<evidence type="ECO:0000256" key="1">
    <source>
        <dbReference type="ARBA" id="ARBA00007613"/>
    </source>
</evidence>
<dbReference type="PANTHER" id="PTHR30203">
    <property type="entry name" value="OUTER MEMBRANE CATION EFFLUX PROTEIN"/>
    <property type="match status" value="1"/>
</dbReference>
<proteinExistence type="inferred from homology"/>
<dbReference type="InterPro" id="IPR003423">
    <property type="entry name" value="OMP_efflux"/>
</dbReference>
<keyword evidence="3" id="KW-1185">Reference proteome</keyword>
<evidence type="ECO:0000313" key="3">
    <source>
        <dbReference type="Proteomes" id="UP000095228"/>
    </source>
</evidence>
<comment type="similarity">
    <text evidence="1">Belongs to the outer membrane factor (OMF) (TC 1.B.17) family.</text>
</comment>
<protein>
    <submittedName>
        <fullName evidence="2">Outer membrane efflux protein</fullName>
    </submittedName>
</protein>
<sequence length="436" mass="46719">MKPTVSTPSSIIRPALGLVLLALAGVVRAQSTSAEAAPAVSLSTLVSEITAKNPELAFYEAELDATKAGRKVAGTRENPELSVSVGRKRVTDPLGALAGEGTAWSVSVSQTFDWPGRLALRKAIANQDIVLAELGLARFKAALASRARTLTYGLYAAHERAAAAAEVASRYQALRELFLAREPGGITPLLETRVIEAQELTLQKRATEAQLAVHAALVELNQLRGLPVDTPVTVAPVKLALGSAPDLDRILSAARENSFEFRAAKLELEQQGLVVSLARNEGRPSFTVSPYLSQEKAGDKERTFGIGLSVPLPVTGRAGANIAAAEARRRQAETSVLVAQRNMEREVITVTHRLAAKLAESAKWTPDAARRFREAAELADRHYRLGAVPISTYVELQNSYLEAIEALYETQLEALEAAGTLQLLTGLELNAVETQP</sequence>
<dbReference type="RefSeq" id="WP_069961371.1">
    <property type="nucleotide sequence ID" value="NZ_CP016094.1"/>
</dbReference>
<dbReference type="PANTHER" id="PTHR30203:SF24">
    <property type="entry name" value="BLR4935 PROTEIN"/>
    <property type="match status" value="1"/>
</dbReference>
<name>A0A1D8AT47_9BACT</name>
<dbReference type="GO" id="GO:0015562">
    <property type="term" value="F:efflux transmembrane transporter activity"/>
    <property type="evidence" value="ECO:0007669"/>
    <property type="project" value="InterPro"/>
</dbReference>
<dbReference type="Pfam" id="PF02321">
    <property type="entry name" value="OEP"/>
    <property type="match status" value="2"/>
</dbReference>
<dbReference type="SUPFAM" id="SSF56954">
    <property type="entry name" value="Outer membrane efflux proteins (OEP)"/>
    <property type="match status" value="1"/>
</dbReference>
<reference evidence="2 3" key="1">
    <citation type="submission" date="2016-06" db="EMBL/GenBank/DDBJ databases">
        <title>Three novel species with peptidoglycan cell walls form the new genus Lacunisphaera gen. nov. in the family Opitutaceae of the verrucomicrobial subdivision 4.</title>
        <authorList>
            <person name="Rast P."/>
            <person name="Gloeckner I."/>
            <person name="Jogler M."/>
            <person name="Boedeker C."/>
            <person name="Jeske O."/>
            <person name="Wiegand S."/>
            <person name="Reinhardt R."/>
            <person name="Schumann P."/>
            <person name="Rohde M."/>
            <person name="Spring S."/>
            <person name="Gloeckner F.O."/>
            <person name="Jogler C."/>
        </authorList>
    </citation>
    <scope>NUCLEOTIDE SEQUENCE [LARGE SCALE GENOMIC DNA]</scope>
    <source>
        <strain evidence="2 3">IG16b</strain>
    </source>
</reference>
<dbReference type="AlphaFoldDB" id="A0A1D8AT47"/>
<dbReference type="Proteomes" id="UP000095228">
    <property type="component" value="Chromosome"/>
</dbReference>
<dbReference type="Gene3D" id="1.20.1600.10">
    <property type="entry name" value="Outer membrane efflux proteins (OEP)"/>
    <property type="match status" value="1"/>
</dbReference>
<dbReference type="EMBL" id="CP016094">
    <property type="protein sequence ID" value="AOS44078.1"/>
    <property type="molecule type" value="Genomic_DNA"/>
</dbReference>
<evidence type="ECO:0000313" key="2">
    <source>
        <dbReference type="EMBL" id="AOS44078.1"/>
    </source>
</evidence>
<dbReference type="KEGG" id="obg:Verru16b_01139"/>
<organism evidence="2 3">
    <name type="scientific">Lacunisphaera limnophila</name>
    <dbReference type="NCBI Taxonomy" id="1838286"/>
    <lineage>
        <taxon>Bacteria</taxon>
        <taxon>Pseudomonadati</taxon>
        <taxon>Verrucomicrobiota</taxon>
        <taxon>Opitutia</taxon>
        <taxon>Opitutales</taxon>
        <taxon>Opitutaceae</taxon>
        <taxon>Lacunisphaera</taxon>
    </lineage>
</organism>
<accession>A0A1D8AT47</accession>
<gene>
    <name evidence="2" type="ORF">Verru16b_01139</name>
</gene>
<dbReference type="OrthoDB" id="180990at2"/>
<dbReference type="STRING" id="1838286.Verru16b_01139"/>